<dbReference type="EMBL" id="LVLJ01003850">
    <property type="protein sequence ID" value="OAE19462.1"/>
    <property type="molecule type" value="Genomic_DNA"/>
</dbReference>
<evidence type="ECO:0000256" key="4">
    <source>
        <dbReference type="ARBA" id="ARBA00022525"/>
    </source>
</evidence>
<feature type="domain" description="Purple acid phosphatase N-terminal" evidence="10">
    <location>
        <begin position="223"/>
        <end position="319"/>
    </location>
</feature>
<evidence type="ECO:0000313" key="12">
    <source>
        <dbReference type="EMBL" id="BBM98080.1"/>
    </source>
</evidence>
<keyword evidence="4" id="KW-0964">Secreted</keyword>
<evidence type="ECO:0000259" key="9">
    <source>
        <dbReference type="Pfam" id="PF14008"/>
    </source>
</evidence>
<dbReference type="SUPFAM" id="SSF49363">
    <property type="entry name" value="Purple acid phosphatase, N-terminal domain"/>
    <property type="match status" value="1"/>
</dbReference>
<evidence type="ECO:0000256" key="5">
    <source>
        <dbReference type="ARBA" id="ARBA00022729"/>
    </source>
</evidence>
<name>A0A176VGE7_MARPO</name>
<evidence type="ECO:0000313" key="15">
    <source>
        <dbReference type="Proteomes" id="UP001162541"/>
    </source>
</evidence>
<evidence type="ECO:0000256" key="7">
    <source>
        <dbReference type="RuleBase" id="RU361203"/>
    </source>
</evidence>
<evidence type="ECO:0000256" key="1">
    <source>
        <dbReference type="ARBA" id="ARBA00004613"/>
    </source>
</evidence>
<keyword evidence="6" id="KW-0325">Glycoprotein</keyword>
<evidence type="ECO:0000256" key="6">
    <source>
        <dbReference type="ARBA" id="ARBA00023180"/>
    </source>
</evidence>
<dbReference type="Pfam" id="PF00149">
    <property type="entry name" value="Metallophos"/>
    <property type="match status" value="1"/>
</dbReference>
<dbReference type="GO" id="GO:0046872">
    <property type="term" value="F:metal ion binding"/>
    <property type="evidence" value="ECO:0007669"/>
    <property type="project" value="InterPro"/>
</dbReference>
<dbReference type="PANTHER" id="PTHR45778">
    <property type="entry name" value="PURPLE ACID PHOSPHATASE-RELATED"/>
    <property type="match status" value="1"/>
</dbReference>
<dbReference type="Pfam" id="PF16656">
    <property type="entry name" value="Pur_ac_phosph_N"/>
    <property type="match status" value="1"/>
</dbReference>
<feature type="domain" description="Calcineurin-like phosphoesterase" evidence="8">
    <location>
        <begin position="330"/>
        <end position="545"/>
    </location>
</feature>
<keyword evidence="7" id="KW-0378">Hydrolase</keyword>
<dbReference type="Pfam" id="PF14008">
    <property type="entry name" value="Metallophos_C"/>
    <property type="match status" value="1"/>
</dbReference>
<comment type="subunit">
    <text evidence="3">Homodimer.</text>
</comment>
<evidence type="ECO:0000313" key="14">
    <source>
        <dbReference type="Proteomes" id="UP000077202"/>
    </source>
</evidence>
<comment type="subcellular location">
    <subcellularLocation>
        <location evidence="1">Secreted</location>
    </subcellularLocation>
</comment>
<dbReference type="Gene3D" id="2.60.40.380">
    <property type="entry name" value="Purple acid phosphatase-like, N-terminal"/>
    <property type="match status" value="1"/>
</dbReference>
<gene>
    <name evidence="13" type="ORF">AXG93_1040s1260</name>
    <name evidence="12" type="ORF">Mp_1g10670</name>
</gene>
<dbReference type="InterPro" id="IPR025733">
    <property type="entry name" value="PAPs_C"/>
</dbReference>
<dbReference type="AlphaFoldDB" id="A0A176VGE7"/>
<reference evidence="13 14" key="1">
    <citation type="submission" date="2016-03" db="EMBL/GenBank/DDBJ databases">
        <title>Mechanisms controlling the formation of the plant cell surface in tip-growing cells are functionally conserved among land plants.</title>
        <authorList>
            <person name="Honkanen S."/>
            <person name="Jones V.A."/>
            <person name="Morieri G."/>
            <person name="Champion C."/>
            <person name="Hetherington A.J."/>
            <person name="Kelly S."/>
            <person name="Saint-Marcoux D."/>
            <person name="Proust H."/>
            <person name="Prescott H."/>
            <person name="Dolan L."/>
        </authorList>
    </citation>
    <scope>NUCLEOTIDE SEQUENCE [LARGE SCALE GENOMIC DNA]</scope>
    <source>
        <strain evidence="14">cv. Tak-1 and cv. Tak-2</strain>
        <tissue evidence="13">Whole gametophyte</tissue>
    </source>
</reference>
<dbReference type="Gene3D" id="3.60.21.10">
    <property type="match status" value="1"/>
</dbReference>
<comment type="catalytic activity">
    <reaction evidence="7">
        <text>a phosphate monoester + H2O = an alcohol + phosphate</text>
        <dbReference type="Rhea" id="RHEA:15017"/>
        <dbReference type="ChEBI" id="CHEBI:15377"/>
        <dbReference type="ChEBI" id="CHEBI:30879"/>
        <dbReference type="ChEBI" id="CHEBI:43474"/>
        <dbReference type="ChEBI" id="CHEBI:67140"/>
        <dbReference type="EC" id="3.1.3.2"/>
    </reaction>
</comment>
<dbReference type="InterPro" id="IPR008963">
    <property type="entry name" value="Purple_acid_Pase-like_N"/>
</dbReference>
<reference evidence="15" key="3">
    <citation type="journal article" date="2020" name="Curr. Biol.">
        <title>Chromatin organization in early land plants reveals an ancestral association between H3K27me3, transposons, and constitutive heterochromatin.</title>
        <authorList>
            <person name="Montgomery S.A."/>
            <person name="Tanizawa Y."/>
            <person name="Galik B."/>
            <person name="Wang N."/>
            <person name="Ito T."/>
            <person name="Mochizuki T."/>
            <person name="Akimcheva S."/>
            <person name="Bowman J.L."/>
            <person name="Cognat V."/>
            <person name="Marechal-Drouard L."/>
            <person name="Ekker H."/>
            <person name="Hong S.F."/>
            <person name="Kohchi T."/>
            <person name="Lin S.S."/>
            <person name="Liu L.D."/>
            <person name="Nakamura Y."/>
            <person name="Valeeva L.R."/>
            <person name="Shakirov E.V."/>
            <person name="Shippen D.E."/>
            <person name="Wei W.L."/>
            <person name="Yagura M."/>
            <person name="Yamaoka S."/>
            <person name="Yamato K.T."/>
            <person name="Liu C."/>
            <person name="Berger F."/>
        </authorList>
    </citation>
    <scope>NUCLEOTIDE SEQUENCE [LARGE SCALE GENOMIC DNA]</scope>
    <source>
        <strain evidence="15">Tak-1</strain>
    </source>
</reference>
<dbReference type="InterPro" id="IPR029052">
    <property type="entry name" value="Metallo-depent_PP-like"/>
</dbReference>
<dbReference type="CDD" id="cd00839">
    <property type="entry name" value="MPP_PAPs"/>
    <property type="match status" value="1"/>
</dbReference>
<dbReference type="GO" id="GO:0005576">
    <property type="term" value="C:extracellular region"/>
    <property type="evidence" value="ECO:0007669"/>
    <property type="project" value="UniProtKB-SubCell"/>
</dbReference>
<protein>
    <recommendedName>
        <fullName evidence="7">Purple acid phosphatase</fullName>
        <ecNumber evidence="7">3.1.3.2</ecNumber>
    </recommendedName>
</protein>
<dbReference type="InterPro" id="IPR015914">
    <property type="entry name" value="PAPs_N"/>
</dbReference>
<evidence type="ECO:0000256" key="2">
    <source>
        <dbReference type="ARBA" id="ARBA00008723"/>
    </source>
</evidence>
<dbReference type="InterPro" id="IPR041792">
    <property type="entry name" value="MPP_PAP"/>
</dbReference>
<dbReference type="PANTHER" id="PTHR45778:SF3">
    <property type="entry name" value="PURPLE ACID PHOSPHATASE"/>
    <property type="match status" value="1"/>
</dbReference>
<dbReference type="EC" id="3.1.3.2" evidence="7"/>
<feature type="chain" id="PRO_5042304627" description="Purple acid phosphatase" evidence="7">
    <location>
        <begin position="24"/>
        <end position="639"/>
    </location>
</feature>
<evidence type="ECO:0000259" key="8">
    <source>
        <dbReference type="Pfam" id="PF00149"/>
    </source>
</evidence>
<dbReference type="Pfam" id="PF17808">
    <property type="entry name" value="fn3_PAP"/>
    <property type="match status" value="1"/>
</dbReference>
<evidence type="ECO:0000256" key="3">
    <source>
        <dbReference type="ARBA" id="ARBA00011738"/>
    </source>
</evidence>
<dbReference type="GO" id="GO:0003993">
    <property type="term" value="F:acid phosphatase activity"/>
    <property type="evidence" value="ECO:0007669"/>
    <property type="project" value="UniProtKB-EC"/>
</dbReference>
<dbReference type="InterPro" id="IPR040974">
    <property type="entry name" value="Fn3_PAP"/>
</dbReference>
<comment type="similarity">
    <text evidence="2 7">Belongs to the metallophosphoesterase superfamily. Purple acid phosphatase family.</text>
</comment>
<dbReference type="Proteomes" id="UP000077202">
    <property type="component" value="Unassembled WGS sequence"/>
</dbReference>
<accession>A0A176VGE7</accession>
<keyword evidence="5 7" id="KW-0732">Signal</keyword>
<reference evidence="12" key="2">
    <citation type="journal article" date="2019" name="Curr. Biol.">
        <title>Chromatin organization in early land plants reveals an ancestral association between H3K27me3, transposons, and constitutive heterochromatin.</title>
        <authorList>
            <person name="Montgomery S.A."/>
            <person name="Tanizawa Y."/>
            <person name="Galik B."/>
            <person name="Wang N."/>
            <person name="Ito T."/>
            <person name="Mochizuki T."/>
            <person name="Akimcheva S."/>
            <person name="Bowman J."/>
            <person name="Cognat V."/>
            <person name="Drouard L."/>
            <person name="Ekker H."/>
            <person name="Houng S."/>
            <person name="Kohchi T."/>
            <person name="Lin S."/>
            <person name="Liu L.D."/>
            <person name="Nakamura Y."/>
            <person name="Valeeva L.R."/>
            <person name="Shakirov E.V."/>
            <person name="Shippen D.E."/>
            <person name="Wei W."/>
            <person name="Yagura M."/>
            <person name="Yamaoka S."/>
            <person name="Yamato K.T."/>
            <person name="Liu C."/>
            <person name="Berger F."/>
        </authorList>
    </citation>
    <scope>NUCLEOTIDE SEQUENCE [LARGE SCALE GENOMIC DNA]</scope>
    <source>
        <strain evidence="12">Tak-1</strain>
    </source>
</reference>
<evidence type="ECO:0000259" key="10">
    <source>
        <dbReference type="Pfam" id="PF16656"/>
    </source>
</evidence>
<feature type="signal peptide" evidence="7">
    <location>
        <begin position="1"/>
        <end position="23"/>
    </location>
</feature>
<evidence type="ECO:0000259" key="11">
    <source>
        <dbReference type="Pfam" id="PF17808"/>
    </source>
</evidence>
<dbReference type="InterPro" id="IPR004843">
    <property type="entry name" value="Calcineurin-like_PHP"/>
</dbReference>
<dbReference type="EMBL" id="AP019866">
    <property type="protein sequence ID" value="BBM98080.1"/>
    <property type="molecule type" value="Genomic_DNA"/>
</dbReference>
<dbReference type="Proteomes" id="UP001162541">
    <property type="component" value="Chromosome 1"/>
</dbReference>
<evidence type="ECO:0000313" key="13">
    <source>
        <dbReference type="EMBL" id="OAE19462.1"/>
    </source>
</evidence>
<feature type="domain" description="Purple acid phosphatase Fn3-like" evidence="11">
    <location>
        <begin position="85"/>
        <end position="216"/>
    </location>
</feature>
<keyword evidence="14" id="KW-1185">Reference proteome</keyword>
<feature type="domain" description="Purple acid phosphatase C-terminal" evidence="9">
    <location>
        <begin position="577"/>
        <end position="634"/>
    </location>
</feature>
<dbReference type="SUPFAM" id="SSF56300">
    <property type="entry name" value="Metallo-dependent phosphatases"/>
    <property type="match status" value="1"/>
</dbReference>
<sequence length="639" mass="68996">MPTSAQSVLAVALILLAAVVAQALQHPLPDERIYASDPWKPARGDPLGAGGFESSFRTINRRSLLNCFDLNPYVNMTVDTAGPLSDTQNVTVSISGVVNPSDHDWLGVVSPSNASTSNCPDVAVLILATGDTSELPLLCHYPVKFKLLKEDPGYLSCASSQCQVPGLFGSCLVKTCSASITFRLINIRTDIMFVLFTGGLQVPCVVDKAGPLPFANPKAPLYGHISSIDSTGTSMRLTWISGDAAPQTVQYADGSTATSTVGTFTKSNMCEPSAASDFGWHDPGFIHTAVMTGLSPSTQYSYQYGSQAVGLSPSTNFSTPPAAGDDAVTLIIFGDMGKAERDGSSIHYIQPGSISVIDAITTAVSGANVDFVFHIGDISYATGFLVEWDNFLELIQPIASRVPYMTAIGNHERDHPLSGSYYSGTDSGGECGILYYNYFQMPTPAQDKPWYSLESGPIHFTVVSTEHDWKAGSEQYMWIQADLASVNRTRTPWVVYTGHRPMYSSYDSVLNAILPAVDTEYTDAIEPLLLAGKVDLVLAGHVHNYERLCAVYQGKCLVNSTKDTTGLDTYNFTTYAAPVQAVIGMSGFQLDGFKSQVDVWSKVRISEYGYVGIQATRQKLLFEFMFVNMTVGDSFAIVK</sequence>
<organism evidence="13 14">
    <name type="scientific">Marchantia polymorpha subsp. ruderalis</name>
    <dbReference type="NCBI Taxonomy" id="1480154"/>
    <lineage>
        <taxon>Eukaryota</taxon>
        <taxon>Viridiplantae</taxon>
        <taxon>Streptophyta</taxon>
        <taxon>Embryophyta</taxon>
        <taxon>Marchantiophyta</taxon>
        <taxon>Marchantiopsida</taxon>
        <taxon>Marchantiidae</taxon>
        <taxon>Marchantiales</taxon>
        <taxon>Marchantiaceae</taxon>
        <taxon>Marchantia</taxon>
    </lineage>
</organism>
<proteinExistence type="inferred from homology"/>